<dbReference type="AlphaFoldDB" id="A0A0A2TF95"/>
<name>A0A0A2TF95_9BACI</name>
<accession>A0A0A2TF95</accession>
<reference evidence="1 2" key="1">
    <citation type="journal article" date="2015" name="Stand. Genomic Sci.">
        <title>High quality draft genome sequence of the moderately halophilic bacterium Pontibacillus yanchengensis Y32(T) and comparison among Pontibacillus genomes.</title>
        <authorList>
            <person name="Huang J."/>
            <person name="Qiao Z.X."/>
            <person name="Tang J.W."/>
            <person name="Wang G."/>
        </authorList>
    </citation>
    <scope>NUCLEOTIDE SEQUENCE [LARGE SCALE GENOMIC DNA]</scope>
    <source>
        <strain evidence="1 2">Y32</strain>
    </source>
</reference>
<evidence type="ECO:0000313" key="1">
    <source>
        <dbReference type="EMBL" id="KGP74512.1"/>
    </source>
</evidence>
<dbReference type="RefSeq" id="WP_036815452.1">
    <property type="nucleotide sequence ID" value="NZ_AVBF01000002.1"/>
</dbReference>
<dbReference type="OrthoDB" id="2969687at2"/>
<sequence>MKKVDAQAAKVLEEIVQDKDQSFELNGQKYKIVAIDNKDDSETTVAEDVEKDQELKRILLQAKKDIKEGNSCTSEEMRELIRSGQV</sequence>
<gene>
    <name evidence="1" type="ORF">N782_12410</name>
</gene>
<dbReference type="Proteomes" id="UP000030147">
    <property type="component" value="Unassembled WGS sequence"/>
</dbReference>
<evidence type="ECO:0000313" key="2">
    <source>
        <dbReference type="Proteomes" id="UP000030147"/>
    </source>
</evidence>
<comment type="caution">
    <text evidence="1">The sequence shown here is derived from an EMBL/GenBank/DDBJ whole genome shotgun (WGS) entry which is preliminary data.</text>
</comment>
<dbReference type="EMBL" id="AVBF01000002">
    <property type="protein sequence ID" value="KGP74512.1"/>
    <property type="molecule type" value="Genomic_DNA"/>
</dbReference>
<organism evidence="1 2">
    <name type="scientific">Pontibacillus yanchengensis Y32</name>
    <dbReference type="NCBI Taxonomy" id="1385514"/>
    <lineage>
        <taxon>Bacteria</taxon>
        <taxon>Bacillati</taxon>
        <taxon>Bacillota</taxon>
        <taxon>Bacilli</taxon>
        <taxon>Bacillales</taxon>
        <taxon>Bacillaceae</taxon>
        <taxon>Pontibacillus</taxon>
    </lineage>
</organism>
<protein>
    <submittedName>
        <fullName evidence="1">Uncharacterized protein</fullName>
    </submittedName>
</protein>
<dbReference type="eggNOG" id="ENOG5030CFR">
    <property type="taxonomic scope" value="Bacteria"/>
</dbReference>
<proteinExistence type="predicted"/>
<keyword evidence="2" id="KW-1185">Reference proteome</keyword>